<dbReference type="PANTHER" id="PTHR39159:SF1">
    <property type="entry name" value="UPF0374 PROTEIN YGAC"/>
    <property type="match status" value="1"/>
</dbReference>
<accession>A0A9D1DTW1</accession>
<keyword evidence="3" id="KW-0460">Magnesium</keyword>
<reference evidence="5" key="1">
    <citation type="submission" date="2020-10" db="EMBL/GenBank/DDBJ databases">
        <authorList>
            <person name="Gilroy R."/>
        </authorList>
    </citation>
    <scope>NUCLEOTIDE SEQUENCE</scope>
    <source>
        <strain evidence="5">CHK184-20233</strain>
    </source>
</reference>
<dbReference type="Proteomes" id="UP000824232">
    <property type="component" value="Unassembled WGS sequence"/>
</dbReference>
<dbReference type="InterPro" id="IPR016882">
    <property type="entry name" value="SA1684"/>
</dbReference>
<dbReference type="SUPFAM" id="SSF159234">
    <property type="entry name" value="FomD-like"/>
    <property type="match status" value="1"/>
</dbReference>
<keyword evidence="2" id="KW-0378">Hydrolase</keyword>
<evidence type="ECO:0000313" key="5">
    <source>
        <dbReference type="EMBL" id="HIR59010.1"/>
    </source>
</evidence>
<dbReference type="Pfam" id="PF04167">
    <property type="entry name" value="DUF402"/>
    <property type="match status" value="1"/>
</dbReference>
<dbReference type="AlphaFoldDB" id="A0A9D1DTW1"/>
<gene>
    <name evidence="5" type="ORF">IAB38_03070</name>
</gene>
<evidence type="ECO:0000313" key="6">
    <source>
        <dbReference type="Proteomes" id="UP000824232"/>
    </source>
</evidence>
<dbReference type="GO" id="GO:0046872">
    <property type="term" value="F:metal ion binding"/>
    <property type="evidence" value="ECO:0007669"/>
    <property type="project" value="UniProtKB-KW"/>
</dbReference>
<evidence type="ECO:0000256" key="2">
    <source>
        <dbReference type="ARBA" id="ARBA00022801"/>
    </source>
</evidence>
<protein>
    <submittedName>
        <fullName evidence="5">DUF402 domain-containing protein</fullName>
    </submittedName>
</protein>
<feature type="domain" description="DUF402" evidence="4">
    <location>
        <begin position="19"/>
        <end position="157"/>
    </location>
</feature>
<dbReference type="PANTHER" id="PTHR39159">
    <property type="match status" value="1"/>
</dbReference>
<organism evidence="5 6">
    <name type="scientific">Candidatus Onthousia excrementipullorum</name>
    <dbReference type="NCBI Taxonomy" id="2840884"/>
    <lineage>
        <taxon>Bacteria</taxon>
        <taxon>Bacillati</taxon>
        <taxon>Bacillota</taxon>
        <taxon>Bacilli</taxon>
        <taxon>Candidatus Onthousia</taxon>
    </lineage>
</organism>
<sequence>MEKLKIGHKYQIHSYKHNGQIYKAWDEATLLNFDFKKGVLVFANNCTTVTEKDGHTWKTKEPAILFFFLHKWYNIIGQYKGRGICYYCNMASPIIIEENTIKYIDYDLDVKVFANGSFKVVDKNEYNYHKKKFNYPKEIDYIIKKQLNDLINEIRTKSNYFNNQDIENWVKYYLYLENNKKNKKSVDS</sequence>
<dbReference type="InterPro" id="IPR050212">
    <property type="entry name" value="Ntdp-like"/>
</dbReference>
<proteinExistence type="predicted"/>
<evidence type="ECO:0000259" key="4">
    <source>
        <dbReference type="Pfam" id="PF04167"/>
    </source>
</evidence>
<dbReference type="InterPro" id="IPR035930">
    <property type="entry name" value="FomD-like_sf"/>
</dbReference>
<evidence type="ECO:0000256" key="3">
    <source>
        <dbReference type="ARBA" id="ARBA00022842"/>
    </source>
</evidence>
<name>A0A9D1DTW1_9FIRM</name>
<dbReference type="Gene3D" id="2.40.380.10">
    <property type="entry name" value="FomD-like"/>
    <property type="match status" value="1"/>
</dbReference>
<dbReference type="GO" id="GO:0016787">
    <property type="term" value="F:hydrolase activity"/>
    <property type="evidence" value="ECO:0007669"/>
    <property type="project" value="UniProtKB-KW"/>
</dbReference>
<dbReference type="PIRSF" id="PIRSF028345">
    <property type="entry name" value="UCP028345"/>
    <property type="match status" value="1"/>
</dbReference>
<evidence type="ECO:0000256" key="1">
    <source>
        <dbReference type="ARBA" id="ARBA00022723"/>
    </source>
</evidence>
<keyword evidence="1" id="KW-0479">Metal-binding</keyword>
<reference evidence="5" key="2">
    <citation type="journal article" date="2021" name="PeerJ">
        <title>Extensive microbial diversity within the chicken gut microbiome revealed by metagenomics and culture.</title>
        <authorList>
            <person name="Gilroy R."/>
            <person name="Ravi A."/>
            <person name="Getino M."/>
            <person name="Pursley I."/>
            <person name="Horton D.L."/>
            <person name="Alikhan N.F."/>
            <person name="Baker D."/>
            <person name="Gharbi K."/>
            <person name="Hall N."/>
            <person name="Watson M."/>
            <person name="Adriaenssens E.M."/>
            <person name="Foster-Nyarko E."/>
            <person name="Jarju S."/>
            <person name="Secka A."/>
            <person name="Antonio M."/>
            <person name="Oren A."/>
            <person name="Chaudhuri R.R."/>
            <person name="La Ragione R."/>
            <person name="Hildebrand F."/>
            <person name="Pallen M.J."/>
        </authorList>
    </citation>
    <scope>NUCLEOTIDE SEQUENCE</scope>
    <source>
        <strain evidence="5">CHK184-20233</strain>
    </source>
</reference>
<comment type="caution">
    <text evidence="5">The sequence shown here is derived from an EMBL/GenBank/DDBJ whole genome shotgun (WGS) entry which is preliminary data.</text>
</comment>
<dbReference type="InterPro" id="IPR007295">
    <property type="entry name" value="DUF402"/>
</dbReference>
<dbReference type="EMBL" id="DVHC01000031">
    <property type="protein sequence ID" value="HIR59010.1"/>
    <property type="molecule type" value="Genomic_DNA"/>
</dbReference>